<dbReference type="Pfam" id="PF12840">
    <property type="entry name" value="HTH_20"/>
    <property type="match status" value="1"/>
</dbReference>
<dbReference type="EMBL" id="BAAALM010000016">
    <property type="protein sequence ID" value="GAA1218446.1"/>
    <property type="molecule type" value="Genomic_DNA"/>
</dbReference>
<dbReference type="SMART" id="SM00418">
    <property type="entry name" value="HTH_ARSR"/>
    <property type="match status" value="1"/>
</dbReference>
<evidence type="ECO:0000259" key="2">
    <source>
        <dbReference type="SMART" id="SM00418"/>
    </source>
</evidence>
<evidence type="ECO:0000313" key="4">
    <source>
        <dbReference type="Proteomes" id="UP001500467"/>
    </source>
</evidence>
<dbReference type="InterPro" id="IPR011991">
    <property type="entry name" value="ArsR-like_HTH"/>
</dbReference>
<keyword evidence="4" id="KW-1185">Reference proteome</keyword>
<feature type="domain" description="HTH arsR-type" evidence="2">
    <location>
        <begin position="16"/>
        <end position="109"/>
    </location>
</feature>
<dbReference type="Proteomes" id="UP001500467">
    <property type="component" value="Unassembled WGS sequence"/>
</dbReference>
<proteinExistence type="predicted"/>
<comment type="caution">
    <text evidence="3">The sequence shown here is derived from an EMBL/GenBank/DDBJ whole genome shotgun (WGS) entry which is preliminary data.</text>
</comment>
<organism evidence="3 4">
    <name type="scientific">Prauserella alba</name>
    <dbReference type="NCBI Taxonomy" id="176898"/>
    <lineage>
        <taxon>Bacteria</taxon>
        <taxon>Bacillati</taxon>
        <taxon>Actinomycetota</taxon>
        <taxon>Actinomycetes</taxon>
        <taxon>Pseudonocardiales</taxon>
        <taxon>Pseudonocardiaceae</taxon>
        <taxon>Prauserella</taxon>
    </lineage>
</organism>
<sequence>MLVRMGSRRRTATEDEATALASGIRLRIIRLTHHEALTNKEIARRLDRDPATTLYHVRKLVEAGFLTAEAERRGVRGAKEIPYRSTGLSWRLSGPWNAPVEDAMLEAFLTEIADLEPAELHQTRAVARLPEGRLDEFRGRLAELIDEFAAGDEDGARPEGGARPGDGDQPGVRPEGTAETPGATAIYLALYPSG</sequence>
<evidence type="ECO:0000313" key="3">
    <source>
        <dbReference type="EMBL" id="GAA1218446.1"/>
    </source>
</evidence>
<dbReference type="InterPro" id="IPR036388">
    <property type="entry name" value="WH-like_DNA-bd_sf"/>
</dbReference>
<dbReference type="SUPFAM" id="SSF46785">
    <property type="entry name" value="Winged helix' DNA-binding domain"/>
    <property type="match status" value="1"/>
</dbReference>
<dbReference type="InterPro" id="IPR001845">
    <property type="entry name" value="HTH_ArsR_DNA-bd_dom"/>
</dbReference>
<dbReference type="CDD" id="cd00090">
    <property type="entry name" value="HTH_ARSR"/>
    <property type="match status" value="1"/>
</dbReference>
<accession>A0ABP4GDP1</accession>
<reference evidence="4" key="1">
    <citation type="journal article" date="2019" name="Int. J. Syst. Evol. Microbiol.">
        <title>The Global Catalogue of Microorganisms (GCM) 10K type strain sequencing project: providing services to taxonomists for standard genome sequencing and annotation.</title>
        <authorList>
            <consortium name="The Broad Institute Genomics Platform"/>
            <consortium name="The Broad Institute Genome Sequencing Center for Infectious Disease"/>
            <person name="Wu L."/>
            <person name="Ma J."/>
        </authorList>
    </citation>
    <scope>NUCLEOTIDE SEQUENCE [LARGE SCALE GENOMIC DNA]</scope>
    <source>
        <strain evidence="4">JCM 13022</strain>
    </source>
</reference>
<dbReference type="Gene3D" id="1.10.10.10">
    <property type="entry name" value="Winged helix-like DNA-binding domain superfamily/Winged helix DNA-binding domain"/>
    <property type="match status" value="1"/>
</dbReference>
<dbReference type="InterPro" id="IPR036390">
    <property type="entry name" value="WH_DNA-bd_sf"/>
</dbReference>
<protein>
    <submittedName>
        <fullName evidence="3">Winged helix-turn-helix domain-containing protein</fullName>
    </submittedName>
</protein>
<gene>
    <name evidence="3" type="ORF">GCM10009675_46290</name>
</gene>
<feature type="region of interest" description="Disordered" evidence="1">
    <location>
        <begin position="149"/>
        <end position="184"/>
    </location>
</feature>
<evidence type="ECO:0000256" key="1">
    <source>
        <dbReference type="SAM" id="MobiDB-lite"/>
    </source>
</evidence>
<name>A0ABP4GDP1_9PSEU</name>